<feature type="transmembrane region" description="Helical" evidence="6">
    <location>
        <begin position="143"/>
        <end position="164"/>
    </location>
</feature>
<keyword evidence="5 6" id="KW-0472">Membrane</keyword>
<evidence type="ECO:0000256" key="5">
    <source>
        <dbReference type="ARBA" id="ARBA00023136"/>
    </source>
</evidence>
<protein>
    <recommendedName>
        <fullName evidence="9">MATE efflux family protein</fullName>
    </recommendedName>
</protein>
<feature type="transmembrane region" description="Helical" evidence="6">
    <location>
        <begin position="367"/>
        <end position="387"/>
    </location>
</feature>
<dbReference type="InterPro" id="IPR002528">
    <property type="entry name" value="MATE_fam"/>
</dbReference>
<dbReference type="RefSeq" id="XP_064706690.1">
    <property type="nucleotide sequence ID" value="XM_064845836.1"/>
</dbReference>
<evidence type="ECO:0000256" key="3">
    <source>
        <dbReference type="ARBA" id="ARBA00022692"/>
    </source>
</evidence>
<name>A0AAV9NAP7_9EURO</name>
<dbReference type="PANTHER" id="PTHR11206">
    <property type="entry name" value="MULTIDRUG RESISTANCE PROTEIN"/>
    <property type="match status" value="1"/>
</dbReference>
<feature type="transmembrane region" description="Helical" evidence="6">
    <location>
        <begin position="65"/>
        <end position="87"/>
    </location>
</feature>
<feature type="transmembrane region" description="Helical" evidence="6">
    <location>
        <begin position="207"/>
        <end position="230"/>
    </location>
</feature>
<evidence type="ECO:0000256" key="6">
    <source>
        <dbReference type="SAM" id="Phobius"/>
    </source>
</evidence>
<keyword evidence="4 6" id="KW-1133">Transmembrane helix</keyword>
<dbReference type="Pfam" id="PF01554">
    <property type="entry name" value="MatE"/>
    <property type="match status" value="2"/>
</dbReference>
<evidence type="ECO:0000313" key="8">
    <source>
        <dbReference type="Proteomes" id="UP001358417"/>
    </source>
</evidence>
<evidence type="ECO:0008006" key="9">
    <source>
        <dbReference type="Google" id="ProtNLM"/>
    </source>
</evidence>
<comment type="similarity">
    <text evidence="2">Belongs to the multi antimicrobial extrusion (MATE) (TC 2.A.66.1) family.</text>
</comment>
<comment type="subcellular location">
    <subcellularLocation>
        <location evidence="1">Membrane</location>
        <topology evidence="1">Multi-pass membrane protein</topology>
    </subcellularLocation>
</comment>
<accession>A0AAV9NAP7</accession>
<evidence type="ECO:0000256" key="1">
    <source>
        <dbReference type="ARBA" id="ARBA00004141"/>
    </source>
</evidence>
<sequence length="501" mass="54703">MAGRRPSETSALLNEHGIDDFRKSVEQIDQRYYGAIEDGETTSLLLKGPELETTWKAETTLLARYSAPLIITYLLQYSFSLVTVFVAGRLGTKELGAASLATMTANVTGLCVYEGLTTSLDTLTSQAFGNGKKQLVGLHVQRMSLLVCVVTIPIGAIWICSPWILSALVPETDQAILAGQFMRIYLLGGPGWAIFEASKRLCQAQGDFTASLVVLSICAPLNVLWNWLFVFHFKLGFQGAAWAVVLSNNLQPIVLALYISFFARSNLQCWPGIDLRRACQNWGPMVKLAVPGVMMTFSEWLAFDILTIAAGYLGEVDLAAQSVLMTVVVTMYHIPFPISIAASTRFGNLIGYGALDAAYIAWRTHYLIFVGIGTFDVILLTSCRHLIAAVFTDDDAVRVAITKVIAIAAAAQFFDALLALSNGLLRGLGRQKIGGWVNLGVYYLYALPLAFFLAFGPAKMGLTGMWIGPSSGLACAAISMFLYMRYTDWQKAVDDARAREE</sequence>
<organism evidence="7 8">
    <name type="scientific">Exophiala bonariae</name>
    <dbReference type="NCBI Taxonomy" id="1690606"/>
    <lineage>
        <taxon>Eukaryota</taxon>
        <taxon>Fungi</taxon>
        <taxon>Dikarya</taxon>
        <taxon>Ascomycota</taxon>
        <taxon>Pezizomycotina</taxon>
        <taxon>Eurotiomycetes</taxon>
        <taxon>Chaetothyriomycetidae</taxon>
        <taxon>Chaetothyriales</taxon>
        <taxon>Herpotrichiellaceae</taxon>
        <taxon>Exophiala</taxon>
    </lineage>
</organism>
<dbReference type="AlphaFoldDB" id="A0AAV9NAP7"/>
<dbReference type="NCBIfam" id="TIGR00797">
    <property type="entry name" value="matE"/>
    <property type="match status" value="1"/>
</dbReference>
<dbReference type="Proteomes" id="UP001358417">
    <property type="component" value="Unassembled WGS sequence"/>
</dbReference>
<dbReference type="InterPro" id="IPR045069">
    <property type="entry name" value="MATE_euk"/>
</dbReference>
<evidence type="ECO:0000256" key="4">
    <source>
        <dbReference type="ARBA" id="ARBA00022989"/>
    </source>
</evidence>
<gene>
    <name evidence="7" type="ORF">LTR84_002222</name>
</gene>
<dbReference type="CDD" id="cd13132">
    <property type="entry name" value="MATE_eukaryotic"/>
    <property type="match status" value="1"/>
</dbReference>
<feature type="transmembrane region" description="Helical" evidence="6">
    <location>
        <begin position="466"/>
        <end position="484"/>
    </location>
</feature>
<feature type="transmembrane region" description="Helical" evidence="6">
    <location>
        <begin position="176"/>
        <end position="195"/>
    </location>
</feature>
<dbReference type="GO" id="GO:1990961">
    <property type="term" value="P:xenobiotic detoxification by transmembrane export across the plasma membrane"/>
    <property type="evidence" value="ECO:0007669"/>
    <property type="project" value="InterPro"/>
</dbReference>
<dbReference type="GO" id="GO:0015297">
    <property type="term" value="F:antiporter activity"/>
    <property type="evidence" value="ECO:0007669"/>
    <property type="project" value="InterPro"/>
</dbReference>
<dbReference type="GeneID" id="89970434"/>
<proteinExistence type="inferred from homology"/>
<keyword evidence="3 6" id="KW-0812">Transmembrane</keyword>
<feature type="transmembrane region" description="Helical" evidence="6">
    <location>
        <begin position="250"/>
        <end position="267"/>
    </location>
</feature>
<evidence type="ECO:0000256" key="2">
    <source>
        <dbReference type="ARBA" id="ARBA00010199"/>
    </source>
</evidence>
<dbReference type="GO" id="GO:0016020">
    <property type="term" value="C:membrane"/>
    <property type="evidence" value="ECO:0007669"/>
    <property type="project" value="UniProtKB-SubCell"/>
</dbReference>
<feature type="transmembrane region" description="Helical" evidence="6">
    <location>
        <begin position="288"/>
        <end position="314"/>
    </location>
</feature>
<comment type="caution">
    <text evidence="7">The sequence shown here is derived from an EMBL/GenBank/DDBJ whole genome shotgun (WGS) entry which is preliminary data.</text>
</comment>
<dbReference type="GO" id="GO:0042910">
    <property type="term" value="F:xenobiotic transmembrane transporter activity"/>
    <property type="evidence" value="ECO:0007669"/>
    <property type="project" value="InterPro"/>
</dbReference>
<feature type="transmembrane region" description="Helical" evidence="6">
    <location>
        <begin position="433"/>
        <end position="454"/>
    </location>
</feature>
<evidence type="ECO:0000313" key="7">
    <source>
        <dbReference type="EMBL" id="KAK5053248.1"/>
    </source>
</evidence>
<dbReference type="EMBL" id="JAVRRD010000012">
    <property type="protein sequence ID" value="KAK5053248.1"/>
    <property type="molecule type" value="Genomic_DNA"/>
</dbReference>
<reference evidence="7 8" key="1">
    <citation type="submission" date="2023-08" db="EMBL/GenBank/DDBJ databases">
        <title>Black Yeasts Isolated from many extreme environments.</title>
        <authorList>
            <person name="Coleine C."/>
            <person name="Stajich J.E."/>
            <person name="Selbmann L."/>
        </authorList>
    </citation>
    <scope>NUCLEOTIDE SEQUENCE [LARGE SCALE GENOMIC DNA]</scope>
    <source>
        <strain evidence="7 8">CCFEE 5792</strain>
    </source>
</reference>
<feature type="transmembrane region" description="Helical" evidence="6">
    <location>
        <begin position="399"/>
        <end position="421"/>
    </location>
</feature>
<keyword evidence="8" id="KW-1185">Reference proteome</keyword>